<sequence length="233" mass="26711">MNEQFIQQGGGRHMNDRIKSITDAAACLFLQQGYSKTQISHIAKAVGVSVGTIYLDFTGKKEIMHFVLKCTIDPAFINRNFERPVTDDLFDGLEKDIVAVFEKTGNDFAKHLENNAADYDLETLVSDAFDLLAKYAVGCLFIEKNQFDFKFLADNYRIYRKKFFETMKQYLAAFIESGKVRPLEQIELSTMLIIEILSWWAMDIRYTSFETQDISPELAKKVCIDNILSAYKA</sequence>
<dbReference type="PRINTS" id="PR00455">
    <property type="entry name" value="HTHTETR"/>
</dbReference>
<accession>A0A3E3INA1</accession>
<evidence type="ECO:0000259" key="3">
    <source>
        <dbReference type="PROSITE" id="PS50977"/>
    </source>
</evidence>
<dbReference type="OrthoDB" id="9789566at2"/>
<name>A0A3E3INA1_9FIRM</name>
<dbReference type="PANTHER" id="PTHR43479">
    <property type="entry name" value="ACREF/ENVCD OPERON REPRESSOR-RELATED"/>
    <property type="match status" value="1"/>
</dbReference>
<dbReference type="SUPFAM" id="SSF46689">
    <property type="entry name" value="Homeodomain-like"/>
    <property type="match status" value="1"/>
</dbReference>
<dbReference type="InterPro" id="IPR050624">
    <property type="entry name" value="HTH-type_Tx_Regulator"/>
</dbReference>
<dbReference type="Gene3D" id="1.10.357.10">
    <property type="entry name" value="Tetracycline Repressor, domain 2"/>
    <property type="match status" value="1"/>
</dbReference>
<feature type="DNA-binding region" description="H-T-H motif" evidence="2">
    <location>
        <begin position="38"/>
        <end position="57"/>
    </location>
</feature>
<dbReference type="Proteomes" id="UP000261166">
    <property type="component" value="Unassembled WGS sequence"/>
</dbReference>
<dbReference type="EMBL" id="QVLU01000020">
    <property type="protein sequence ID" value="RGE68526.1"/>
    <property type="molecule type" value="Genomic_DNA"/>
</dbReference>
<protein>
    <submittedName>
        <fullName evidence="4">TetR/AcrR family transcriptional regulator</fullName>
    </submittedName>
</protein>
<dbReference type="AlphaFoldDB" id="A0A3E3INA1"/>
<dbReference type="PANTHER" id="PTHR43479:SF11">
    <property type="entry name" value="ACREF_ENVCD OPERON REPRESSOR-RELATED"/>
    <property type="match status" value="1"/>
</dbReference>
<evidence type="ECO:0000313" key="5">
    <source>
        <dbReference type="Proteomes" id="UP000261166"/>
    </source>
</evidence>
<reference evidence="4 5" key="1">
    <citation type="submission" date="2018-08" db="EMBL/GenBank/DDBJ databases">
        <title>A genome reference for cultivated species of the human gut microbiota.</title>
        <authorList>
            <person name="Zou Y."/>
            <person name="Xue W."/>
            <person name="Luo G."/>
        </authorList>
    </citation>
    <scope>NUCLEOTIDE SEQUENCE [LARGE SCALE GENOMIC DNA]</scope>
    <source>
        <strain evidence="4 5">AF26-4BH</strain>
    </source>
</reference>
<dbReference type="GO" id="GO:0003677">
    <property type="term" value="F:DNA binding"/>
    <property type="evidence" value="ECO:0007669"/>
    <property type="project" value="UniProtKB-UniRule"/>
</dbReference>
<keyword evidence="1 2" id="KW-0238">DNA-binding</keyword>
<organism evidence="4 5">
    <name type="scientific">Eisenbergiella massiliensis</name>
    <dbReference type="NCBI Taxonomy" id="1720294"/>
    <lineage>
        <taxon>Bacteria</taxon>
        <taxon>Bacillati</taxon>
        <taxon>Bacillota</taxon>
        <taxon>Clostridia</taxon>
        <taxon>Lachnospirales</taxon>
        <taxon>Lachnospiraceae</taxon>
        <taxon>Eisenbergiella</taxon>
    </lineage>
</organism>
<dbReference type="InterPro" id="IPR009057">
    <property type="entry name" value="Homeodomain-like_sf"/>
</dbReference>
<gene>
    <name evidence="4" type="ORF">DWY69_20085</name>
</gene>
<evidence type="ECO:0000256" key="1">
    <source>
        <dbReference type="ARBA" id="ARBA00023125"/>
    </source>
</evidence>
<dbReference type="PROSITE" id="PS50977">
    <property type="entry name" value="HTH_TETR_2"/>
    <property type="match status" value="1"/>
</dbReference>
<dbReference type="InterPro" id="IPR001647">
    <property type="entry name" value="HTH_TetR"/>
</dbReference>
<feature type="domain" description="HTH tetR-type" evidence="3">
    <location>
        <begin position="15"/>
        <end position="75"/>
    </location>
</feature>
<dbReference type="Pfam" id="PF00440">
    <property type="entry name" value="TetR_N"/>
    <property type="match status" value="1"/>
</dbReference>
<evidence type="ECO:0000256" key="2">
    <source>
        <dbReference type="PROSITE-ProRule" id="PRU00335"/>
    </source>
</evidence>
<proteinExistence type="predicted"/>
<comment type="caution">
    <text evidence="4">The sequence shown here is derived from an EMBL/GenBank/DDBJ whole genome shotgun (WGS) entry which is preliminary data.</text>
</comment>
<evidence type="ECO:0000313" key="4">
    <source>
        <dbReference type="EMBL" id="RGE68526.1"/>
    </source>
</evidence>